<accession>A0A7C4EUB2</accession>
<keyword evidence="1" id="KW-0808">Transferase</keyword>
<gene>
    <name evidence="1" type="ORF">ENV54_08145</name>
</gene>
<protein>
    <submittedName>
        <fullName evidence="1">Class I SAM-dependent methyltransferase</fullName>
    </submittedName>
</protein>
<proteinExistence type="predicted"/>
<reference evidence="1" key="1">
    <citation type="journal article" date="2020" name="mSystems">
        <title>Genome- and Community-Level Interaction Insights into Carbon Utilization and Element Cycling Functions of Hydrothermarchaeota in Hydrothermal Sediment.</title>
        <authorList>
            <person name="Zhou Z."/>
            <person name="Liu Y."/>
            <person name="Xu W."/>
            <person name="Pan J."/>
            <person name="Luo Z.H."/>
            <person name="Li M."/>
        </authorList>
    </citation>
    <scope>NUCLEOTIDE SEQUENCE [LARGE SCALE GENOMIC DNA]</scope>
    <source>
        <strain evidence="1">SpSt-769</strain>
    </source>
</reference>
<keyword evidence="1" id="KW-0489">Methyltransferase</keyword>
<dbReference type="SUPFAM" id="SSF53335">
    <property type="entry name" value="S-adenosyl-L-methionine-dependent methyltransferases"/>
    <property type="match status" value="1"/>
</dbReference>
<name>A0A7C4EUB2_9BACT</name>
<dbReference type="GO" id="GO:0032259">
    <property type="term" value="P:methylation"/>
    <property type="evidence" value="ECO:0007669"/>
    <property type="project" value="UniProtKB-KW"/>
</dbReference>
<dbReference type="Gene3D" id="3.40.50.150">
    <property type="entry name" value="Vaccinia Virus protein VP39"/>
    <property type="match status" value="1"/>
</dbReference>
<sequence>MSSPCDGDFSLNAEMIKLILDYAKPFGHNEQPSNLNLGFGFLYYGVARALRPQHVLVIGSGYGFSVVCLGLALKDNKCGRLTFIDPSYSLIKDGPWKTIGGRGTWSNPEEVVKRFEAFGVADIVTHYRLRSDDFFASYESEGLPPIDLVFIDGSHTYKDVAHDFCQALKRAHQNSYVFLHDTNIYFRELVHNSGVKRWLKVLRANEKAFEVINFPYSSGVALVRIKNPGGFVCT</sequence>
<dbReference type="EMBL" id="DTGT01000253">
    <property type="protein sequence ID" value="HGH61252.1"/>
    <property type="molecule type" value="Genomic_DNA"/>
</dbReference>
<dbReference type="GO" id="GO:0008168">
    <property type="term" value="F:methyltransferase activity"/>
    <property type="evidence" value="ECO:0007669"/>
    <property type="project" value="UniProtKB-KW"/>
</dbReference>
<comment type="caution">
    <text evidence="1">The sequence shown here is derived from an EMBL/GenBank/DDBJ whole genome shotgun (WGS) entry which is preliminary data.</text>
</comment>
<dbReference type="Pfam" id="PF13578">
    <property type="entry name" value="Methyltransf_24"/>
    <property type="match status" value="1"/>
</dbReference>
<dbReference type="AlphaFoldDB" id="A0A7C4EUB2"/>
<organism evidence="1">
    <name type="scientific">Desulfomonile tiedjei</name>
    <dbReference type="NCBI Taxonomy" id="2358"/>
    <lineage>
        <taxon>Bacteria</taxon>
        <taxon>Pseudomonadati</taxon>
        <taxon>Thermodesulfobacteriota</taxon>
        <taxon>Desulfomonilia</taxon>
        <taxon>Desulfomonilales</taxon>
        <taxon>Desulfomonilaceae</taxon>
        <taxon>Desulfomonile</taxon>
    </lineage>
</organism>
<evidence type="ECO:0000313" key="1">
    <source>
        <dbReference type="EMBL" id="HGH61252.1"/>
    </source>
</evidence>
<dbReference type="InterPro" id="IPR029063">
    <property type="entry name" value="SAM-dependent_MTases_sf"/>
</dbReference>